<dbReference type="NCBIfam" id="TIGR01852">
    <property type="entry name" value="lipid_A_lpxA"/>
    <property type="match status" value="1"/>
</dbReference>
<proteinExistence type="predicted"/>
<dbReference type="KEGG" id="mhey:H2LOC_005375"/>
<dbReference type="RefSeq" id="WP_136495451.1">
    <property type="nucleotide sequence ID" value="NZ_CP046052.1"/>
</dbReference>
<name>A0A6B8KBW9_9HYPH</name>
<dbReference type="CDD" id="cd03351">
    <property type="entry name" value="LbH_UDP-GlcNAc_AT"/>
    <property type="match status" value="1"/>
</dbReference>
<dbReference type="GO" id="GO:0009245">
    <property type="term" value="P:lipid A biosynthetic process"/>
    <property type="evidence" value="ECO:0007669"/>
    <property type="project" value="UniProtKB-KW"/>
</dbReference>
<evidence type="ECO:0000256" key="2">
    <source>
        <dbReference type="ARBA" id="ARBA00022556"/>
    </source>
</evidence>
<dbReference type="OrthoDB" id="9807278at2"/>
<dbReference type="Gene3D" id="2.160.10.10">
    <property type="entry name" value="Hexapeptide repeat proteins"/>
    <property type="match status" value="1"/>
</dbReference>
<dbReference type="EMBL" id="CP046052">
    <property type="protein sequence ID" value="QGM45167.1"/>
    <property type="molecule type" value="Genomic_DNA"/>
</dbReference>
<evidence type="ECO:0000313" key="7">
    <source>
        <dbReference type="EMBL" id="QGM45167.1"/>
    </source>
</evidence>
<dbReference type="NCBIfam" id="NF003657">
    <property type="entry name" value="PRK05289.1"/>
    <property type="match status" value="1"/>
</dbReference>
<protein>
    <submittedName>
        <fullName evidence="7">Acyl-ACP--UDP-N-acetylglucosamine O-acyltransferase</fullName>
        <ecNumber evidence="7">2.3.1.129</ecNumber>
    </submittedName>
</protein>
<keyword evidence="5 7" id="KW-0012">Acyltransferase</keyword>
<reference evidence="7 8" key="1">
    <citation type="submission" date="2019-11" db="EMBL/GenBank/DDBJ databases">
        <title>The genome sequence of Methylocystis heyeri.</title>
        <authorList>
            <person name="Oshkin I.Y."/>
            <person name="Miroshnikov K."/>
            <person name="Dedysh S.N."/>
        </authorList>
    </citation>
    <scope>NUCLEOTIDE SEQUENCE [LARGE SCALE GENOMIC DNA]</scope>
    <source>
        <strain evidence="7 8">H2</strain>
    </source>
</reference>
<dbReference type="InterPro" id="IPR001451">
    <property type="entry name" value="Hexapep"/>
</dbReference>
<evidence type="ECO:0000256" key="1">
    <source>
        <dbReference type="ARBA" id="ARBA00022516"/>
    </source>
</evidence>
<evidence type="ECO:0000256" key="4">
    <source>
        <dbReference type="ARBA" id="ARBA00023098"/>
    </source>
</evidence>
<keyword evidence="8" id="KW-1185">Reference proteome</keyword>
<dbReference type="InterPro" id="IPR029098">
    <property type="entry name" value="Acetyltransf_C"/>
</dbReference>
<dbReference type="PANTHER" id="PTHR43480">
    <property type="entry name" value="ACYL-[ACYL-CARRIER-PROTEIN]--UDP-N-ACETYLGLUCOSAMINE O-ACYLTRANSFERASE"/>
    <property type="match status" value="1"/>
</dbReference>
<dbReference type="Pfam" id="PF00132">
    <property type="entry name" value="Hexapep"/>
    <property type="match status" value="2"/>
</dbReference>
<dbReference type="InterPro" id="IPR010137">
    <property type="entry name" value="Lipid_A_LpxA"/>
</dbReference>
<dbReference type="SUPFAM" id="SSF51161">
    <property type="entry name" value="Trimeric LpxA-like enzymes"/>
    <property type="match status" value="1"/>
</dbReference>
<dbReference type="PIRSF" id="PIRSF000456">
    <property type="entry name" value="UDP-GlcNAc_acltr"/>
    <property type="match status" value="1"/>
</dbReference>
<sequence>MEACVHPSSVVESGARLGRDVVVGPFCVVGAQTELGEGVELASHAIVTGATRIGPGTRIFSFACVGSSAQDLKAVGEAGSLSIGSDCIIREGVTVNVGTPGGGSETRIGNRCALLAYSHVAHDCRLGDGVVLSNNVLLGGHAEIGDHVMIGGASAVHQHARIGAHAFVAAMSGVEGDVAPFMLAAGNRAHLFGLNLVGLQRRGFSPERISRLKAAYRLLFGRRETGEAASLAERIETLADLHEGNEDIGLLVDFLRPASNRPLCAPRAGAIASR</sequence>
<dbReference type="Gene3D" id="1.20.1180.10">
    <property type="entry name" value="Udp N-acetylglucosamine O-acyltransferase, C-terminal domain"/>
    <property type="match status" value="1"/>
</dbReference>
<dbReference type="PANTHER" id="PTHR43480:SF1">
    <property type="entry name" value="ACYL-[ACYL-CARRIER-PROTEIN]--UDP-N-ACETYLGLUCOSAMINE O-ACYLTRANSFERASE, MITOCHONDRIAL-RELATED"/>
    <property type="match status" value="1"/>
</dbReference>
<dbReference type="InterPro" id="IPR037157">
    <property type="entry name" value="Acetyltransf_C_sf"/>
</dbReference>
<dbReference type="InterPro" id="IPR011004">
    <property type="entry name" value="Trimer_LpxA-like_sf"/>
</dbReference>
<evidence type="ECO:0000256" key="5">
    <source>
        <dbReference type="ARBA" id="ARBA00023315"/>
    </source>
</evidence>
<keyword evidence="3 7" id="KW-0808">Transferase</keyword>
<dbReference type="AlphaFoldDB" id="A0A6B8KBW9"/>
<feature type="domain" description="UDP N-acetylglucosamine O-acyltransferase C-terminal" evidence="6">
    <location>
        <begin position="177"/>
        <end position="264"/>
    </location>
</feature>
<accession>A0A6B8KBW9</accession>
<dbReference type="Pfam" id="PF13720">
    <property type="entry name" value="Acetyltransf_11"/>
    <property type="match status" value="1"/>
</dbReference>
<keyword evidence="4" id="KW-0443">Lipid metabolism</keyword>
<organism evidence="7 8">
    <name type="scientific">Methylocystis heyeri</name>
    <dbReference type="NCBI Taxonomy" id="391905"/>
    <lineage>
        <taxon>Bacteria</taxon>
        <taxon>Pseudomonadati</taxon>
        <taxon>Pseudomonadota</taxon>
        <taxon>Alphaproteobacteria</taxon>
        <taxon>Hyphomicrobiales</taxon>
        <taxon>Methylocystaceae</taxon>
        <taxon>Methylocystis</taxon>
    </lineage>
</organism>
<evidence type="ECO:0000259" key="6">
    <source>
        <dbReference type="Pfam" id="PF13720"/>
    </source>
</evidence>
<evidence type="ECO:0000313" key="8">
    <source>
        <dbReference type="Proteomes" id="UP000309061"/>
    </source>
</evidence>
<evidence type="ECO:0000256" key="3">
    <source>
        <dbReference type="ARBA" id="ARBA00022679"/>
    </source>
</evidence>
<dbReference type="Proteomes" id="UP000309061">
    <property type="component" value="Chromosome"/>
</dbReference>
<keyword evidence="1" id="KW-0444">Lipid biosynthesis</keyword>
<gene>
    <name evidence="7" type="primary">lpxA</name>
    <name evidence="7" type="ORF">H2LOC_005375</name>
</gene>
<dbReference type="GO" id="GO:0008780">
    <property type="term" value="F:acyl-[acyl-carrier-protein]-UDP-N-acetylglucosamine O-acyltransferase activity"/>
    <property type="evidence" value="ECO:0007669"/>
    <property type="project" value="UniProtKB-EC"/>
</dbReference>
<keyword evidence="2" id="KW-0441">Lipid A biosynthesis</keyword>
<dbReference type="GO" id="GO:0016020">
    <property type="term" value="C:membrane"/>
    <property type="evidence" value="ECO:0007669"/>
    <property type="project" value="GOC"/>
</dbReference>
<dbReference type="EC" id="2.3.1.129" evidence="7"/>